<dbReference type="GO" id="GO:0003676">
    <property type="term" value="F:nucleic acid binding"/>
    <property type="evidence" value="ECO:0007669"/>
    <property type="project" value="InterPro"/>
</dbReference>
<dbReference type="AlphaFoldDB" id="B7G8F8"/>
<dbReference type="KEGG" id="pti:PHATRDRAFT_39364"/>
<dbReference type="SUPFAM" id="SSF53098">
    <property type="entry name" value="Ribonuclease H-like"/>
    <property type="match status" value="1"/>
</dbReference>
<dbReference type="GeneID" id="7195069"/>
<dbReference type="RefSeq" id="XP_002183338.1">
    <property type="nucleotide sequence ID" value="XM_002183302.1"/>
</dbReference>
<reference evidence="2" key="2">
    <citation type="submission" date="2008-08" db="EMBL/GenBank/DDBJ databases">
        <authorList>
            <consortium name="Diatom Consortium"/>
            <person name="Grigoriev I."/>
            <person name="Grimwood J."/>
            <person name="Kuo A."/>
            <person name="Otillar R.P."/>
            <person name="Salamov A."/>
            <person name="Detter J.C."/>
            <person name="Lindquist E."/>
            <person name="Shapiro H."/>
            <person name="Lucas S."/>
            <person name="Glavina del Rio T."/>
            <person name="Pitluck S."/>
            <person name="Rokhsar D."/>
            <person name="Bowler C."/>
        </authorList>
    </citation>
    <scope>GENOME REANNOTATION</scope>
    <source>
        <strain evidence="2">CCAP 1055/1</strain>
    </source>
</reference>
<dbReference type="InParanoid" id="B7G8F8"/>
<accession>B7G8F8</accession>
<sequence>MALEELFQDVGVPTHMHTDGAKALTTGQWRKVCQSYGPVKQMVSEPLNPWQKRAKAEIRELKKQVLRIMSHKGIPRRFWDYVAEYVSEIQSRTAHPLYNLKACVVLGPWGLSGGKEIAWPVVGSCSSSWTGFCWIVPQLGRVIARSMVQPVSEEERGLDSFKTRLKDLDKSVQDFLNRGDTHVPDGGVGWKANCVTGVHHAGS</sequence>
<organism evidence="1 2">
    <name type="scientific">Phaeodactylum tricornutum (strain CCAP 1055/1)</name>
    <dbReference type="NCBI Taxonomy" id="556484"/>
    <lineage>
        <taxon>Eukaryota</taxon>
        <taxon>Sar</taxon>
        <taxon>Stramenopiles</taxon>
        <taxon>Ochrophyta</taxon>
        <taxon>Bacillariophyta</taxon>
        <taxon>Bacillariophyceae</taxon>
        <taxon>Bacillariophycidae</taxon>
        <taxon>Naviculales</taxon>
        <taxon>Phaeodactylaceae</taxon>
        <taxon>Phaeodactylum</taxon>
    </lineage>
</organism>
<evidence type="ECO:0000313" key="2">
    <source>
        <dbReference type="Proteomes" id="UP000000759"/>
    </source>
</evidence>
<dbReference type="InterPro" id="IPR036397">
    <property type="entry name" value="RNaseH_sf"/>
</dbReference>
<dbReference type="EMBL" id="CM000621">
    <property type="protein sequence ID" value="EEC45038.1"/>
    <property type="molecule type" value="Genomic_DNA"/>
</dbReference>
<dbReference type="Proteomes" id="UP000000759">
    <property type="component" value="Chromosome 19"/>
</dbReference>
<dbReference type="Gene3D" id="3.30.420.10">
    <property type="entry name" value="Ribonuclease H-like superfamily/Ribonuclease H"/>
    <property type="match status" value="1"/>
</dbReference>
<name>B7G8F8_PHATC</name>
<keyword evidence="2" id="KW-1185">Reference proteome</keyword>
<protein>
    <submittedName>
        <fullName evidence="1">Uncharacterized protein</fullName>
    </submittedName>
</protein>
<gene>
    <name evidence="1" type="ORF">PHATRDRAFT_39364</name>
</gene>
<dbReference type="OrthoDB" id="44357at2759"/>
<evidence type="ECO:0000313" key="1">
    <source>
        <dbReference type="EMBL" id="EEC45038.1"/>
    </source>
</evidence>
<proteinExistence type="predicted"/>
<dbReference type="InterPro" id="IPR012337">
    <property type="entry name" value="RNaseH-like_sf"/>
</dbReference>
<dbReference type="PaxDb" id="2850-Phatr39364"/>
<reference evidence="1 2" key="1">
    <citation type="journal article" date="2008" name="Nature">
        <title>The Phaeodactylum genome reveals the evolutionary history of diatom genomes.</title>
        <authorList>
            <person name="Bowler C."/>
            <person name="Allen A.E."/>
            <person name="Badger J.H."/>
            <person name="Grimwood J."/>
            <person name="Jabbari K."/>
            <person name="Kuo A."/>
            <person name="Maheswari U."/>
            <person name="Martens C."/>
            <person name="Maumus F."/>
            <person name="Otillar R.P."/>
            <person name="Rayko E."/>
            <person name="Salamov A."/>
            <person name="Vandepoele K."/>
            <person name="Beszteri B."/>
            <person name="Gruber A."/>
            <person name="Heijde M."/>
            <person name="Katinka M."/>
            <person name="Mock T."/>
            <person name="Valentin K."/>
            <person name="Verret F."/>
            <person name="Berges J.A."/>
            <person name="Brownlee C."/>
            <person name="Cadoret J.P."/>
            <person name="Chiovitti A."/>
            <person name="Choi C.J."/>
            <person name="Coesel S."/>
            <person name="De Martino A."/>
            <person name="Detter J.C."/>
            <person name="Durkin C."/>
            <person name="Falciatore A."/>
            <person name="Fournet J."/>
            <person name="Haruta M."/>
            <person name="Huysman M.J."/>
            <person name="Jenkins B.D."/>
            <person name="Jiroutova K."/>
            <person name="Jorgensen R.E."/>
            <person name="Joubert Y."/>
            <person name="Kaplan A."/>
            <person name="Kroger N."/>
            <person name="Kroth P.G."/>
            <person name="La Roche J."/>
            <person name="Lindquist E."/>
            <person name="Lommer M."/>
            <person name="Martin-Jezequel V."/>
            <person name="Lopez P.J."/>
            <person name="Lucas S."/>
            <person name="Mangogna M."/>
            <person name="McGinnis K."/>
            <person name="Medlin L.K."/>
            <person name="Montsant A."/>
            <person name="Oudot-Le Secq M.P."/>
            <person name="Napoli C."/>
            <person name="Obornik M."/>
            <person name="Parker M.S."/>
            <person name="Petit J.L."/>
            <person name="Porcel B.M."/>
            <person name="Poulsen N."/>
            <person name="Robison M."/>
            <person name="Rychlewski L."/>
            <person name="Rynearson T.A."/>
            <person name="Schmutz J."/>
            <person name="Shapiro H."/>
            <person name="Siaut M."/>
            <person name="Stanley M."/>
            <person name="Sussman M.R."/>
            <person name="Taylor A.R."/>
            <person name="Vardi A."/>
            <person name="von Dassow P."/>
            <person name="Vyverman W."/>
            <person name="Willis A."/>
            <person name="Wyrwicz L.S."/>
            <person name="Rokhsar D.S."/>
            <person name="Weissenbach J."/>
            <person name="Armbrust E.V."/>
            <person name="Green B.R."/>
            <person name="Van de Peer Y."/>
            <person name="Grigoriev I.V."/>
        </authorList>
    </citation>
    <scope>NUCLEOTIDE SEQUENCE [LARGE SCALE GENOMIC DNA]</scope>
    <source>
        <strain evidence="1 2">CCAP 1055/1</strain>
    </source>
</reference>